<feature type="region of interest" description="Disordered" evidence="1">
    <location>
        <begin position="205"/>
        <end position="299"/>
    </location>
</feature>
<feature type="region of interest" description="Disordered" evidence="1">
    <location>
        <begin position="458"/>
        <end position="478"/>
    </location>
</feature>
<proteinExistence type="predicted"/>
<name>K1WVZ1_MARBU</name>
<evidence type="ECO:0000256" key="1">
    <source>
        <dbReference type="SAM" id="MobiDB-lite"/>
    </source>
</evidence>
<dbReference type="STRING" id="1072389.K1WVZ1"/>
<dbReference type="EMBL" id="JH921437">
    <property type="protein sequence ID" value="EKD17146.1"/>
    <property type="molecule type" value="Genomic_DNA"/>
</dbReference>
<accession>K1WVZ1</accession>
<feature type="region of interest" description="Disordered" evidence="1">
    <location>
        <begin position="1"/>
        <end position="152"/>
    </location>
</feature>
<gene>
    <name evidence="2" type="ORF">MBM_04723</name>
</gene>
<organism evidence="2 3">
    <name type="scientific">Marssonina brunnea f. sp. multigermtubi (strain MB_m1)</name>
    <name type="common">Marssonina leaf spot fungus</name>
    <dbReference type="NCBI Taxonomy" id="1072389"/>
    <lineage>
        <taxon>Eukaryota</taxon>
        <taxon>Fungi</taxon>
        <taxon>Dikarya</taxon>
        <taxon>Ascomycota</taxon>
        <taxon>Pezizomycotina</taxon>
        <taxon>Leotiomycetes</taxon>
        <taxon>Helotiales</taxon>
        <taxon>Drepanopezizaceae</taxon>
        <taxon>Drepanopeziza</taxon>
    </lineage>
</organism>
<dbReference type="KEGG" id="mbe:MBM_04723"/>
<feature type="compositionally biased region" description="Acidic residues" evidence="1">
    <location>
        <begin position="211"/>
        <end position="236"/>
    </location>
</feature>
<feature type="compositionally biased region" description="Basic and acidic residues" evidence="1">
    <location>
        <begin position="68"/>
        <end position="77"/>
    </location>
</feature>
<keyword evidence="3" id="KW-1185">Reference proteome</keyword>
<feature type="compositionally biased region" description="Basic and acidic residues" evidence="1">
    <location>
        <begin position="133"/>
        <end position="146"/>
    </location>
</feature>
<feature type="compositionally biased region" description="Polar residues" evidence="1">
    <location>
        <begin position="90"/>
        <end position="123"/>
    </location>
</feature>
<sequence>MATSEKASVPAMDAKEGKDSLVGLTAGVDTAGNTDTATNTATFPTKSDTKTHGAAEDEDTSKASTAAEPERNLETDSKAMPPPPPPPPLNTSADRVSKAQGISSSSSPHQVHDASTSQSQSQDPARGPAGVSKDAKEVSNSKEKLRPPFAPFFTLVNDIDFSGEEKEKSTHHPTQVHYIFEDDEDSGVLSAALLRCVDAQTQHARYQSAGDEYDDDNDDDGQDEDEDEEPGLEADADTGSSSSSATFRRGETRIPSSVRTRTLKGTAKQIGKGKGKSKRRSGEGGTNAPSHTRDAAREERIVIVDVNRAGDAVTKIASLTPSWAVLSADISRAPTWDGADIEEGGDETENDNVSPAGGMMLRIEGTGIDRSSAGGAGGGGLGSLSLAEGRGGAKGKGKEKGKGKVEREGEGGGRGSGLGSGVGVGIGTGIGEDEMQSLLESFDRKMCVLRRVVRLGSRESLGGGGGGGGGGGEEGGEA</sequence>
<dbReference type="AlphaFoldDB" id="K1WVZ1"/>
<protein>
    <submittedName>
        <fullName evidence="2">Uncharacterized protein</fullName>
    </submittedName>
</protein>
<dbReference type="Gene3D" id="2.60.270.60">
    <property type="match status" value="1"/>
</dbReference>
<feature type="compositionally biased region" description="Basic and acidic residues" evidence="1">
    <location>
        <begin position="396"/>
        <end position="411"/>
    </location>
</feature>
<feature type="region of interest" description="Disordered" evidence="1">
    <location>
        <begin position="336"/>
        <end position="356"/>
    </location>
</feature>
<dbReference type="HOGENOM" id="CLU_571166_0_0_1"/>
<feature type="compositionally biased region" description="Low complexity" evidence="1">
    <location>
        <begin position="25"/>
        <end position="42"/>
    </location>
</feature>
<dbReference type="OrthoDB" id="1681166at2759"/>
<evidence type="ECO:0000313" key="2">
    <source>
        <dbReference type="EMBL" id="EKD17146.1"/>
    </source>
</evidence>
<feature type="compositionally biased region" description="Pro residues" evidence="1">
    <location>
        <begin position="80"/>
        <end position="89"/>
    </location>
</feature>
<dbReference type="Proteomes" id="UP000006753">
    <property type="component" value="Unassembled WGS sequence"/>
</dbReference>
<evidence type="ECO:0000313" key="3">
    <source>
        <dbReference type="Proteomes" id="UP000006753"/>
    </source>
</evidence>
<feature type="compositionally biased region" description="Gly residues" evidence="1">
    <location>
        <begin position="461"/>
        <end position="478"/>
    </location>
</feature>
<feature type="compositionally biased region" description="Gly residues" evidence="1">
    <location>
        <begin position="412"/>
        <end position="429"/>
    </location>
</feature>
<feature type="compositionally biased region" description="Acidic residues" evidence="1">
    <location>
        <begin position="339"/>
        <end position="350"/>
    </location>
</feature>
<reference evidence="2 3" key="1">
    <citation type="journal article" date="2012" name="BMC Genomics">
        <title>Sequencing the genome of Marssonina brunnea reveals fungus-poplar co-evolution.</title>
        <authorList>
            <person name="Zhu S."/>
            <person name="Cao Y.-Z."/>
            <person name="Jiang C."/>
            <person name="Tan B.-Y."/>
            <person name="Wang Z."/>
            <person name="Feng S."/>
            <person name="Zhang L."/>
            <person name="Su X.-H."/>
            <person name="Brejova B."/>
            <person name="Vinar T."/>
            <person name="Xu M."/>
            <person name="Wang M.-X."/>
            <person name="Zhang S.-G."/>
            <person name="Huang M.-R."/>
            <person name="Wu R."/>
            <person name="Zhou Y."/>
        </authorList>
    </citation>
    <scope>NUCLEOTIDE SEQUENCE [LARGE SCALE GENOMIC DNA]</scope>
    <source>
        <strain evidence="2 3">MB_m1</strain>
    </source>
</reference>
<feature type="region of interest" description="Disordered" evidence="1">
    <location>
        <begin position="372"/>
        <end position="429"/>
    </location>
</feature>
<dbReference type="eggNOG" id="ENOG502SFYT">
    <property type="taxonomic scope" value="Eukaryota"/>
</dbReference>
<dbReference type="InParanoid" id="K1WVZ1"/>